<gene>
    <name evidence="2" type="ORF">JR316_005117</name>
</gene>
<evidence type="ECO:0000256" key="1">
    <source>
        <dbReference type="SAM" id="MobiDB-lite"/>
    </source>
</evidence>
<accession>A0A8H7XZL6</accession>
<dbReference type="EMBL" id="JAFIQS010000004">
    <property type="protein sequence ID" value="KAG5170726.1"/>
    <property type="molecule type" value="Genomic_DNA"/>
</dbReference>
<comment type="caution">
    <text evidence="2">The sequence shown here is derived from an EMBL/GenBank/DDBJ whole genome shotgun (WGS) entry which is preliminary data.</text>
</comment>
<dbReference type="OrthoDB" id="498286at2759"/>
<evidence type="ECO:0000313" key="2">
    <source>
        <dbReference type="EMBL" id="KAG5170726.1"/>
    </source>
</evidence>
<organism evidence="2">
    <name type="scientific">Psilocybe cubensis</name>
    <name type="common">Psychedelic mushroom</name>
    <name type="synonym">Stropharia cubensis</name>
    <dbReference type="NCBI Taxonomy" id="181762"/>
    <lineage>
        <taxon>Eukaryota</taxon>
        <taxon>Fungi</taxon>
        <taxon>Dikarya</taxon>
        <taxon>Basidiomycota</taxon>
        <taxon>Agaricomycotina</taxon>
        <taxon>Agaricomycetes</taxon>
        <taxon>Agaricomycetidae</taxon>
        <taxon>Agaricales</taxon>
        <taxon>Agaricineae</taxon>
        <taxon>Strophariaceae</taxon>
        <taxon>Psilocybe</taxon>
    </lineage>
</organism>
<proteinExistence type="predicted"/>
<dbReference type="InterPro" id="IPR022036">
    <property type="entry name" value="DUF3605"/>
</dbReference>
<name>A0A8H7XZL6_PSICU</name>
<dbReference type="PANTHER" id="PTHR35020:SF2">
    <property type="entry name" value="N-ACETYLGLUCOSAMINE-INDUCED PROTEIN 1"/>
    <property type="match status" value="1"/>
</dbReference>
<reference evidence="2" key="1">
    <citation type="submission" date="2021-02" db="EMBL/GenBank/DDBJ databases">
        <title>Psilocybe cubensis genome.</title>
        <authorList>
            <person name="Mckernan K.J."/>
            <person name="Crawford S."/>
            <person name="Trippe A."/>
            <person name="Kane L.T."/>
            <person name="Mclaughlin S."/>
        </authorList>
    </citation>
    <scope>NUCLEOTIDE SEQUENCE [LARGE SCALE GENOMIC DNA]</scope>
    <source>
        <strain evidence="2">MGC-MH-2018</strain>
    </source>
</reference>
<feature type="region of interest" description="Disordered" evidence="1">
    <location>
        <begin position="1"/>
        <end position="22"/>
    </location>
</feature>
<feature type="compositionally biased region" description="Basic and acidic residues" evidence="1">
    <location>
        <begin position="11"/>
        <end position="22"/>
    </location>
</feature>
<dbReference type="Pfam" id="PF12239">
    <property type="entry name" value="DUF3605"/>
    <property type="match status" value="2"/>
</dbReference>
<dbReference type="GO" id="GO:0005737">
    <property type="term" value="C:cytoplasm"/>
    <property type="evidence" value="ECO:0007669"/>
    <property type="project" value="TreeGrafter"/>
</dbReference>
<dbReference type="GO" id="GO:0006044">
    <property type="term" value="P:N-acetylglucosamine metabolic process"/>
    <property type="evidence" value="ECO:0007669"/>
    <property type="project" value="TreeGrafter"/>
</dbReference>
<sequence length="273" mass="30979">MVTSAAAATQLDKESVPLRKGPPTKEELLVHYPAKFTWNQLKTFVNSGDLGLLKRDRTLQKRYDEWAVGITAQHGSMVNYLTNHRLRWGQRDTLSLLKSDLVEETVDALVDDTSTVESEPPAYFSWETPRRYISIIQNDWPYSVPPEIEHTLIWTKVPIYHPDLVDSSVKPRIDQDGLWGFTGNDEPPPSPSNLPSCLPSLSEWGITADKMIKSDPPTPAQAALIERAGKEVHRFVKNKWAESEWETAWFVNPPRLQSVPGLAHVHVFARHKI</sequence>
<protein>
    <submittedName>
        <fullName evidence="2">Uncharacterized protein</fullName>
    </submittedName>
</protein>
<dbReference type="AlphaFoldDB" id="A0A8H7XZL6"/>
<dbReference type="PANTHER" id="PTHR35020">
    <property type="entry name" value="N-ACETYLGLUCOSAMINE-INDUCED PROTEIN 1"/>
    <property type="match status" value="1"/>
</dbReference>